<dbReference type="TCDB" id="9.B.124.1.6">
    <property type="family name" value="the duf805 or pf05656 (duf805) family"/>
</dbReference>
<dbReference type="Proteomes" id="UP000002255">
    <property type="component" value="Chromosome"/>
</dbReference>
<feature type="transmembrane region" description="Helical" evidence="1">
    <location>
        <begin position="26"/>
        <end position="48"/>
    </location>
</feature>
<protein>
    <recommendedName>
        <fullName evidence="4">DUF805 domain-containing protein</fullName>
    </recommendedName>
</protein>
<keyword evidence="1" id="KW-1133">Transmembrane helix</keyword>
<dbReference type="RefSeq" id="WP_012878727.1">
    <property type="nucleotide sequence ID" value="NC_013530.1"/>
</dbReference>
<evidence type="ECO:0000256" key="1">
    <source>
        <dbReference type="SAM" id="Phobius"/>
    </source>
</evidence>
<dbReference type="InterPro" id="IPR008523">
    <property type="entry name" value="DUF805"/>
</dbReference>
<dbReference type="KEGG" id="xce:Xcel_1966"/>
<dbReference type="eggNOG" id="COG3152">
    <property type="taxonomic scope" value="Bacteria"/>
</dbReference>
<dbReference type="HOGENOM" id="CLU_093674_4_1_11"/>
<dbReference type="PANTHER" id="PTHR34980">
    <property type="entry name" value="INNER MEMBRANE PROTEIN-RELATED-RELATED"/>
    <property type="match status" value="1"/>
</dbReference>
<reference evidence="2 3" key="2">
    <citation type="journal article" date="2010" name="Stand. Genomic Sci.">
        <title>Complete genome sequence of Xylanimonas cellulosilytica type strain (XIL07).</title>
        <authorList>
            <person name="Foster B."/>
            <person name="Pukall R."/>
            <person name="Abt B."/>
            <person name="Nolan M."/>
            <person name="Glavina Del Rio T."/>
            <person name="Chen F."/>
            <person name="Lucas S."/>
            <person name="Tice H."/>
            <person name="Pitluck S."/>
            <person name="Cheng J.-F."/>
            <person name="Chertkov O."/>
            <person name="Brettin T."/>
            <person name="Han C."/>
            <person name="Detter J.C."/>
            <person name="Bruce D."/>
            <person name="Goodwin L."/>
            <person name="Ivanova N."/>
            <person name="Mavromatis K."/>
            <person name="Pati A."/>
            <person name="Mikhailova N."/>
            <person name="Chen A."/>
            <person name="Palaniappan K."/>
            <person name="Land M."/>
            <person name="Hauser L."/>
            <person name="Chang Y.-J."/>
            <person name="Jeffries C.D."/>
            <person name="Chain P."/>
            <person name="Rohde M."/>
            <person name="Goeker M."/>
            <person name="Bristow J."/>
            <person name="Eisen J.A."/>
            <person name="Markowitz V."/>
            <person name="Hugenholtz P."/>
            <person name="Kyrpides N.C."/>
            <person name="Klenk H.-P."/>
            <person name="Lapidus A."/>
        </authorList>
    </citation>
    <scope>NUCLEOTIDE SEQUENCE [LARGE SCALE GENOMIC DNA]</scope>
    <source>
        <strain evidence="3">DSM 15894 / CECT 5975 / LMG 20990 / XIL07</strain>
    </source>
</reference>
<feature type="transmembrane region" description="Helical" evidence="1">
    <location>
        <begin position="60"/>
        <end position="81"/>
    </location>
</feature>
<gene>
    <name evidence="2" type="ordered locus">Xcel_1966</name>
</gene>
<proteinExistence type="predicted"/>
<dbReference type="EMBL" id="CP001821">
    <property type="protein sequence ID" value="ACZ30985.1"/>
    <property type="molecule type" value="Genomic_DNA"/>
</dbReference>
<dbReference type="PANTHER" id="PTHR34980:SF2">
    <property type="entry name" value="INNER MEMBRANE PROTEIN YHAH-RELATED"/>
    <property type="match status" value="1"/>
</dbReference>
<accession>D1BTK6</accession>
<reference evidence="3" key="1">
    <citation type="submission" date="2009-11" db="EMBL/GenBank/DDBJ databases">
        <title>The complete chromosome of Xylanimonas cellulosilytica DSM 15894.</title>
        <authorList>
            <consortium name="US DOE Joint Genome Institute (JGI-PGF)"/>
            <person name="Lucas S."/>
            <person name="Copeland A."/>
            <person name="Lapidus A."/>
            <person name="Glavina del Rio T."/>
            <person name="Dalin E."/>
            <person name="Tice H."/>
            <person name="Bruce D."/>
            <person name="Goodwin L."/>
            <person name="Pitluck S."/>
            <person name="Kyrpides N."/>
            <person name="Mavromatis K."/>
            <person name="Ivanova N."/>
            <person name="Mikhailova N."/>
            <person name="Foster B."/>
            <person name="Clum A."/>
            <person name="Brettin T."/>
            <person name="Detter J.C."/>
            <person name="Han C."/>
            <person name="Larimer F."/>
            <person name="Land M."/>
            <person name="Hauser L."/>
            <person name="Markowitz V."/>
            <person name="Cheng J.F."/>
            <person name="Hugenholtz P."/>
            <person name="Woyke T."/>
            <person name="Wu D."/>
            <person name="Gehrich-Schroeter G."/>
            <person name="Schneider S."/>
            <person name="Pukall S.R."/>
            <person name="Klenk H.P."/>
            <person name="Eisen J.A."/>
        </authorList>
    </citation>
    <scope>NUCLEOTIDE SEQUENCE [LARGE SCALE GENOMIC DNA]</scope>
    <source>
        <strain evidence="3">DSM 15894 / CECT 5975 / LMG 20990 / XIL07</strain>
    </source>
</reference>
<keyword evidence="1" id="KW-0472">Membrane</keyword>
<organism evidence="2 3">
    <name type="scientific">Xylanimonas cellulosilytica (strain DSM 15894 / JCM 12276 / CECT 5975 / KCTC 9989 / LMG 20990 / NBRC 107835 / XIL07)</name>
    <dbReference type="NCBI Taxonomy" id="446471"/>
    <lineage>
        <taxon>Bacteria</taxon>
        <taxon>Bacillati</taxon>
        <taxon>Actinomycetota</taxon>
        <taxon>Actinomycetes</taxon>
        <taxon>Micrococcales</taxon>
        <taxon>Promicromonosporaceae</taxon>
        <taxon>Xylanimonas</taxon>
    </lineage>
</organism>
<evidence type="ECO:0008006" key="4">
    <source>
        <dbReference type="Google" id="ProtNLM"/>
    </source>
</evidence>
<keyword evidence="3" id="KW-1185">Reference proteome</keyword>
<dbReference type="GO" id="GO:0005886">
    <property type="term" value="C:plasma membrane"/>
    <property type="evidence" value="ECO:0007669"/>
    <property type="project" value="TreeGrafter"/>
</dbReference>
<keyword evidence="1" id="KW-0812">Transmembrane</keyword>
<feature type="transmembrane region" description="Helical" evidence="1">
    <location>
        <begin position="93"/>
        <end position="113"/>
    </location>
</feature>
<dbReference type="OrthoDB" id="9812349at2"/>
<name>D1BTK6_XYLCX</name>
<dbReference type="AlphaFoldDB" id="D1BTK6"/>
<sequence length="142" mass="15564">MGIGAAITSGFRNYATFRGRARRSEFWWWMGFTAVVNALLGGSGFRFGRLGLPELAVGDGYGVLAALFALATLVPTLAVTWRRLHDTNRSGGWFFIQLVPVVGSLILLVLLIIDGTPGPNRFGWDPRARRGPRPWEAFRSAG</sequence>
<dbReference type="Pfam" id="PF05656">
    <property type="entry name" value="DUF805"/>
    <property type="match status" value="1"/>
</dbReference>
<evidence type="ECO:0000313" key="3">
    <source>
        <dbReference type="Proteomes" id="UP000002255"/>
    </source>
</evidence>
<evidence type="ECO:0000313" key="2">
    <source>
        <dbReference type="EMBL" id="ACZ30985.1"/>
    </source>
</evidence>